<dbReference type="GeneID" id="30025984"/>
<dbReference type="AlphaFoldDB" id="A0A167DRU4"/>
<organism evidence="1 2">
    <name type="scientific">Cordyceps fumosorosea (strain ARSEF 2679)</name>
    <name type="common">Isaria fumosorosea</name>
    <dbReference type="NCBI Taxonomy" id="1081104"/>
    <lineage>
        <taxon>Eukaryota</taxon>
        <taxon>Fungi</taxon>
        <taxon>Dikarya</taxon>
        <taxon>Ascomycota</taxon>
        <taxon>Pezizomycotina</taxon>
        <taxon>Sordariomycetes</taxon>
        <taxon>Hypocreomycetidae</taxon>
        <taxon>Hypocreales</taxon>
        <taxon>Cordycipitaceae</taxon>
        <taxon>Cordyceps</taxon>
    </lineage>
</organism>
<comment type="caution">
    <text evidence="1">The sequence shown here is derived from an EMBL/GenBank/DDBJ whole genome shotgun (WGS) entry which is preliminary data.</text>
</comment>
<proteinExistence type="predicted"/>
<keyword evidence="2" id="KW-1185">Reference proteome</keyword>
<reference evidence="1 2" key="1">
    <citation type="journal article" date="2016" name="Genome Biol. Evol.">
        <title>Divergent and convergent evolution of fungal pathogenicity.</title>
        <authorList>
            <person name="Shang Y."/>
            <person name="Xiao G."/>
            <person name="Zheng P."/>
            <person name="Cen K."/>
            <person name="Zhan S."/>
            <person name="Wang C."/>
        </authorList>
    </citation>
    <scope>NUCLEOTIDE SEQUENCE [LARGE SCALE GENOMIC DNA]</scope>
    <source>
        <strain evidence="1 2">ARSEF 2679</strain>
    </source>
</reference>
<evidence type="ECO:0000313" key="2">
    <source>
        <dbReference type="Proteomes" id="UP000076744"/>
    </source>
</evidence>
<evidence type="ECO:0000313" key="1">
    <source>
        <dbReference type="EMBL" id="OAA42776.1"/>
    </source>
</evidence>
<dbReference type="Proteomes" id="UP000076744">
    <property type="component" value="Unassembled WGS sequence"/>
</dbReference>
<gene>
    <name evidence="1" type="ORF">ISF_09692</name>
</gene>
<name>A0A167DRU4_CORFA</name>
<sequence length="127" mass="14150">MIKITLWIGHVHSELQDGLPKFGTALALSNTYAVFATSFHWETYYDYDRATITKTRETLEGSEKKFGSLKTQLESVSTGAYIGIRTGTERLILARSDACIRAVVQLGRLLRSAEEDVCLVSYVKATV</sequence>
<accession>A0A167DRU4</accession>
<dbReference type="EMBL" id="AZHB01000065">
    <property type="protein sequence ID" value="OAA42776.1"/>
    <property type="molecule type" value="Genomic_DNA"/>
</dbReference>
<protein>
    <submittedName>
        <fullName evidence="1">Uncharacterized protein</fullName>
    </submittedName>
</protein>
<dbReference type="RefSeq" id="XP_018699509.1">
    <property type="nucleotide sequence ID" value="XM_018853293.1"/>
</dbReference>